<keyword evidence="1" id="KW-0732">Signal</keyword>
<evidence type="ECO:0000313" key="2">
    <source>
        <dbReference type="EMBL" id="XCO76154.1"/>
    </source>
</evidence>
<feature type="chain" id="PRO_5043885448" evidence="1">
    <location>
        <begin position="24"/>
        <end position="149"/>
    </location>
</feature>
<dbReference type="RefSeq" id="WP_363799538.1">
    <property type="nucleotide sequence ID" value="NZ_CP159925.1"/>
</dbReference>
<proteinExistence type="predicted"/>
<accession>A0AAU8MVC7</accession>
<dbReference type="InterPro" id="IPR058248">
    <property type="entry name" value="Lxx211020-like"/>
</dbReference>
<dbReference type="EMBL" id="CP159925">
    <property type="protein sequence ID" value="XCO76154.1"/>
    <property type="molecule type" value="Genomic_DNA"/>
</dbReference>
<sequence length="149" mass="15891">MIVRFRCAALAALLCLSSATAAAQVAVDAPWVRASVAQQHATGAFMRLTAQRDTRLIAARSPVAAAVEVHEMAMDGQMMRMRQIAALPLPAGRRIALAPGGYHIMLIGLHRALRAGERVPMTLVFEDAQGKRSETQVQALVRPLGATGP</sequence>
<organism evidence="2">
    <name type="scientific">Lysobacter firmicutimachus</name>
    <dbReference type="NCBI Taxonomy" id="1792846"/>
    <lineage>
        <taxon>Bacteria</taxon>
        <taxon>Pseudomonadati</taxon>
        <taxon>Pseudomonadota</taxon>
        <taxon>Gammaproteobacteria</taxon>
        <taxon>Lysobacterales</taxon>
        <taxon>Lysobacteraceae</taxon>
        <taxon>Lysobacter</taxon>
    </lineage>
</organism>
<name>A0AAU8MVC7_9GAMM</name>
<evidence type="ECO:0000256" key="1">
    <source>
        <dbReference type="SAM" id="SignalP"/>
    </source>
</evidence>
<dbReference type="PANTHER" id="PTHR36302:SF1">
    <property type="entry name" value="COPPER CHAPERONE PCU(A)C"/>
    <property type="match status" value="1"/>
</dbReference>
<dbReference type="InterPro" id="IPR036182">
    <property type="entry name" value="PCuAC_sf"/>
</dbReference>
<dbReference type="SUPFAM" id="SSF110087">
    <property type="entry name" value="DR1885-like metal-binding protein"/>
    <property type="match status" value="1"/>
</dbReference>
<dbReference type="AlphaFoldDB" id="A0AAU8MVC7"/>
<dbReference type="InterPro" id="IPR007410">
    <property type="entry name" value="LpqE-like"/>
</dbReference>
<dbReference type="Gene3D" id="2.60.40.1890">
    <property type="entry name" value="PCu(A)C copper chaperone"/>
    <property type="match status" value="1"/>
</dbReference>
<dbReference type="Pfam" id="PF04314">
    <property type="entry name" value="PCuAC"/>
    <property type="match status" value="1"/>
</dbReference>
<gene>
    <name evidence="2" type="ORF">ABU614_05020</name>
</gene>
<protein>
    <submittedName>
        <fullName evidence="2">Copper chaperone PCu(A)C</fullName>
    </submittedName>
</protein>
<dbReference type="PANTHER" id="PTHR36302">
    <property type="entry name" value="BLR7088 PROTEIN"/>
    <property type="match status" value="1"/>
</dbReference>
<feature type="signal peptide" evidence="1">
    <location>
        <begin position="1"/>
        <end position="23"/>
    </location>
</feature>
<reference evidence="2" key="1">
    <citation type="submission" date="2024-06" db="EMBL/GenBank/DDBJ databases">
        <authorList>
            <person name="Li S."/>
        </authorList>
    </citation>
    <scope>NUCLEOTIDE SEQUENCE</scope>
    <source>
        <strain evidence="2">SR10</strain>
    </source>
</reference>